<name>A0A0U5LSN7_9GAMM</name>
<proteinExistence type="predicted"/>
<keyword evidence="1" id="KW-0805">Transcription regulation</keyword>
<gene>
    <name evidence="5" type="primary">soxS</name>
    <name evidence="5" type="ORF">EM595_3173</name>
</gene>
<keyword evidence="3" id="KW-0804">Transcription</keyword>
<dbReference type="InterPro" id="IPR018062">
    <property type="entry name" value="HTH_AraC-typ_CS"/>
</dbReference>
<reference evidence="6" key="1">
    <citation type="submission" date="2015-11" db="EMBL/GenBank/DDBJ databases">
        <authorList>
            <person name="Blom J."/>
        </authorList>
    </citation>
    <scope>NUCLEOTIDE SEQUENCE [LARGE SCALE GENOMIC DNA]</scope>
</reference>
<dbReference type="RefSeq" id="WP_067434177.1">
    <property type="nucleotide sequence ID" value="NZ_JACSXD010000007.1"/>
</dbReference>
<dbReference type="SMART" id="SM00342">
    <property type="entry name" value="HTH_ARAC"/>
    <property type="match status" value="1"/>
</dbReference>
<accession>A0A0U5LSN7</accession>
<dbReference type="GO" id="GO:0043565">
    <property type="term" value="F:sequence-specific DNA binding"/>
    <property type="evidence" value="ECO:0007669"/>
    <property type="project" value="InterPro"/>
</dbReference>
<dbReference type="OrthoDB" id="282744at2"/>
<evidence type="ECO:0000313" key="6">
    <source>
        <dbReference type="Proteomes" id="UP000059419"/>
    </source>
</evidence>
<dbReference type="InterPro" id="IPR020449">
    <property type="entry name" value="Tscrpt_reg_AraC-type_HTH"/>
</dbReference>
<evidence type="ECO:0000259" key="4">
    <source>
        <dbReference type="PROSITE" id="PS01124"/>
    </source>
</evidence>
<dbReference type="PROSITE" id="PS00041">
    <property type="entry name" value="HTH_ARAC_FAMILY_1"/>
    <property type="match status" value="1"/>
</dbReference>
<evidence type="ECO:0000256" key="2">
    <source>
        <dbReference type="ARBA" id="ARBA00023125"/>
    </source>
</evidence>
<keyword evidence="6" id="KW-1185">Reference proteome</keyword>
<dbReference type="Proteomes" id="UP000059419">
    <property type="component" value="Chromosome 1"/>
</dbReference>
<feature type="domain" description="HTH araC/xylS-type" evidence="4">
    <location>
        <begin position="8"/>
        <end position="106"/>
    </location>
</feature>
<dbReference type="EMBL" id="LN907827">
    <property type="protein sequence ID" value="CUU25404.1"/>
    <property type="molecule type" value="Genomic_DNA"/>
</dbReference>
<dbReference type="PATRIC" id="fig|1619313.3.peg.3293"/>
<dbReference type="PANTHER" id="PTHR47504">
    <property type="entry name" value="RIGHT ORIGIN-BINDING PROTEIN"/>
    <property type="match status" value="1"/>
</dbReference>
<dbReference type="SUPFAM" id="SSF46689">
    <property type="entry name" value="Homeodomain-like"/>
    <property type="match status" value="2"/>
</dbReference>
<dbReference type="STRING" id="1619313.EM595_3173"/>
<dbReference type="NCBIfam" id="NF007584">
    <property type="entry name" value="PRK10219.1"/>
    <property type="match status" value="1"/>
</dbReference>
<dbReference type="InterPro" id="IPR009057">
    <property type="entry name" value="Homeodomain-like_sf"/>
</dbReference>
<dbReference type="PROSITE" id="PS01124">
    <property type="entry name" value="HTH_ARAC_FAMILY_2"/>
    <property type="match status" value="1"/>
</dbReference>
<dbReference type="PANTHER" id="PTHR47504:SF2">
    <property type="entry name" value="REGULATORY PROTEIN SOXS"/>
    <property type="match status" value="1"/>
</dbReference>
<dbReference type="AlphaFoldDB" id="A0A0U5LSN7"/>
<evidence type="ECO:0000256" key="3">
    <source>
        <dbReference type="ARBA" id="ARBA00023163"/>
    </source>
</evidence>
<sequence length="150" mass="17414">MMHEEIIHSLTDWIDQNLDKTLSIDEVAAKSGYSKWHLQRMFRSVTRQTLGGYIRERRLTMAAEALCHSQRAVYDIAMQYGFDSQQTFSRVFRRQFSQTPTAYRHSMRRQNLQRAQKIGFDCTESGSFAQRTTGECCPLRPAGQERAQAV</sequence>
<evidence type="ECO:0000313" key="5">
    <source>
        <dbReference type="EMBL" id="CUU25404.1"/>
    </source>
</evidence>
<dbReference type="InterPro" id="IPR018060">
    <property type="entry name" value="HTH_AraC"/>
</dbReference>
<dbReference type="InterPro" id="IPR050959">
    <property type="entry name" value="MarA-like"/>
</dbReference>
<dbReference type="Pfam" id="PF12833">
    <property type="entry name" value="HTH_18"/>
    <property type="match status" value="1"/>
</dbReference>
<dbReference type="PRINTS" id="PR00032">
    <property type="entry name" value="HTHARAC"/>
</dbReference>
<dbReference type="GO" id="GO:0003700">
    <property type="term" value="F:DNA-binding transcription factor activity"/>
    <property type="evidence" value="ECO:0007669"/>
    <property type="project" value="InterPro"/>
</dbReference>
<keyword evidence="2" id="KW-0238">DNA-binding</keyword>
<protein>
    <submittedName>
        <fullName evidence="5">Transcriptional activator of superoxide response regulon soxS</fullName>
    </submittedName>
</protein>
<dbReference type="Gene3D" id="1.10.10.60">
    <property type="entry name" value="Homeodomain-like"/>
    <property type="match status" value="2"/>
</dbReference>
<dbReference type="KEGG" id="ege:EM595_3173"/>
<organism evidence="5 6">
    <name type="scientific">Duffyella gerundensis</name>
    <dbReference type="NCBI Taxonomy" id="1619313"/>
    <lineage>
        <taxon>Bacteria</taxon>
        <taxon>Pseudomonadati</taxon>
        <taxon>Pseudomonadota</taxon>
        <taxon>Gammaproteobacteria</taxon>
        <taxon>Enterobacterales</taxon>
        <taxon>Erwiniaceae</taxon>
        <taxon>Duffyella</taxon>
    </lineage>
</organism>
<evidence type="ECO:0000256" key="1">
    <source>
        <dbReference type="ARBA" id="ARBA00023015"/>
    </source>
</evidence>